<reference evidence="6 7" key="1">
    <citation type="submission" date="2021-06" db="EMBL/GenBank/DDBJ databases">
        <authorList>
            <person name="Sun Q."/>
            <person name="Li D."/>
        </authorList>
    </citation>
    <scope>NUCLEOTIDE SEQUENCE [LARGE SCALE GENOMIC DNA]</scope>
    <source>
        <strain evidence="6 7">MSJd-7</strain>
    </source>
</reference>
<dbReference type="CDD" id="cd11645">
    <property type="entry name" value="Precorrin_2_C20_MT"/>
    <property type="match status" value="1"/>
</dbReference>
<evidence type="ECO:0000256" key="3">
    <source>
        <dbReference type="ARBA" id="ARBA00022573"/>
    </source>
</evidence>
<gene>
    <name evidence="6" type="primary">cobI</name>
    <name evidence="6" type="ORF">KQI75_08780</name>
</gene>
<evidence type="ECO:0000259" key="5">
    <source>
        <dbReference type="Pfam" id="PF00590"/>
    </source>
</evidence>
<dbReference type="InterPro" id="IPR012382">
    <property type="entry name" value="CobI/CbiL"/>
</dbReference>
<dbReference type="PANTHER" id="PTHR43467">
    <property type="entry name" value="COBALT-PRECORRIN-2 C(20)-METHYLTRANSFERASE"/>
    <property type="match status" value="1"/>
</dbReference>
<dbReference type="PIRSF" id="PIRSF036427">
    <property type="entry name" value="Precrrn-2_mtase"/>
    <property type="match status" value="1"/>
</dbReference>
<protein>
    <submittedName>
        <fullName evidence="6">Precorrin-2 C(20)-methyltransferase</fullName>
        <ecNumber evidence="6">2.1.1.130</ecNumber>
    </submittedName>
</protein>
<name>A0ABS6ESP2_9FIRM</name>
<dbReference type="EC" id="2.1.1.130" evidence="6"/>
<dbReference type="GO" id="GO:0030788">
    <property type="term" value="F:precorrin-2 C20-methyltransferase activity"/>
    <property type="evidence" value="ECO:0007669"/>
    <property type="project" value="UniProtKB-EC"/>
</dbReference>
<comment type="pathway">
    <text evidence="1">Cofactor biosynthesis; adenosylcobalamin biosynthesis.</text>
</comment>
<sequence length="230" mass="25511">MKGTLIGVGVGPGDPELMTLKAVRMIRENEVIAVPGKQPKETVAYQIAVQAAPELADKTLLPLYMPMTMDAEERENNWKIAADTAEQQLEQGKNVVFLTLGDPTVYSTFSYVKKLVEEHGYQTATVSGITSFCAAAARMNVSLSEWNEPLHILPARHNLEDDLNYSGNCVLMKSGRKMDRVKQQLAQSGRDVVMVENCGMPEEKIYHGVEEIPNDAGYYSLIIAREPKHD</sequence>
<dbReference type="InterPro" id="IPR006364">
    <property type="entry name" value="CobI/CbiL/CobIJ_dom"/>
</dbReference>
<comment type="similarity">
    <text evidence="2 4">Belongs to the precorrin methyltransferase family.</text>
</comment>
<evidence type="ECO:0000313" key="7">
    <source>
        <dbReference type="Proteomes" id="UP000783588"/>
    </source>
</evidence>
<organism evidence="6 7">
    <name type="scientific">Butyricicoccus intestinisimiae</name>
    <dbReference type="NCBI Taxonomy" id="2841509"/>
    <lineage>
        <taxon>Bacteria</taxon>
        <taxon>Bacillati</taxon>
        <taxon>Bacillota</taxon>
        <taxon>Clostridia</taxon>
        <taxon>Eubacteriales</taxon>
        <taxon>Butyricicoccaceae</taxon>
        <taxon>Butyricicoccus</taxon>
    </lineage>
</organism>
<dbReference type="RefSeq" id="WP_216470433.1">
    <property type="nucleotide sequence ID" value="NZ_JAHLQI010000004.1"/>
</dbReference>
<dbReference type="GO" id="GO:0032259">
    <property type="term" value="P:methylation"/>
    <property type="evidence" value="ECO:0007669"/>
    <property type="project" value="UniProtKB-KW"/>
</dbReference>
<evidence type="ECO:0000256" key="4">
    <source>
        <dbReference type="PIRNR" id="PIRNR036427"/>
    </source>
</evidence>
<keyword evidence="6" id="KW-0489">Methyltransferase</keyword>
<proteinExistence type="inferred from homology"/>
<feature type="domain" description="Tetrapyrrole methylase" evidence="5">
    <location>
        <begin position="4"/>
        <end position="209"/>
    </location>
</feature>
<dbReference type="NCBIfam" id="TIGR01467">
    <property type="entry name" value="cobI_cbiL"/>
    <property type="match status" value="1"/>
</dbReference>
<dbReference type="PANTHER" id="PTHR43467:SF2">
    <property type="entry name" value="COBALT-PRECORRIN-2 C(20)-METHYLTRANSFERASE"/>
    <property type="match status" value="1"/>
</dbReference>
<evidence type="ECO:0000256" key="1">
    <source>
        <dbReference type="ARBA" id="ARBA00004953"/>
    </source>
</evidence>
<dbReference type="EMBL" id="JAHLQI010000004">
    <property type="protein sequence ID" value="MBU5490711.1"/>
    <property type="molecule type" value="Genomic_DNA"/>
</dbReference>
<dbReference type="Pfam" id="PF00590">
    <property type="entry name" value="TP_methylase"/>
    <property type="match status" value="1"/>
</dbReference>
<evidence type="ECO:0000256" key="2">
    <source>
        <dbReference type="ARBA" id="ARBA00005879"/>
    </source>
</evidence>
<accession>A0ABS6ESP2</accession>
<dbReference type="InterPro" id="IPR000878">
    <property type="entry name" value="4pyrrol_Mease"/>
</dbReference>
<comment type="caution">
    <text evidence="6">The sequence shown here is derived from an EMBL/GenBank/DDBJ whole genome shotgun (WGS) entry which is preliminary data.</text>
</comment>
<keyword evidence="7" id="KW-1185">Reference proteome</keyword>
<keyword evidence="6" id="KW-0808">Transferase</keyword>
<keyword evidence="3" id="KW-0169">Cobalamin biosynthesis</keyword>
<dbReference type="Proteomes" id="UP000783588">
    <property type="component" value="Unassembled WGS sequence"/>
</dbReference>
<evidence type="ECO:0000313" key="6">
    <source>
        <dbReference type="EMBL" id="MBU5490711.1"/>
    </source>
</evidence>